<dbReference type="Proteomes" id="UP001367508">
    <property type="component" value="Unassembled WGS sequence"/>
</dbReference>
<dbReference type="AlphaFoldDB" id="A0AAN9LLE2"/>
<gene>
    <name evidence="1" type="ORF">VNO77_18817</name>
</gene>
<keyword evidence="2" id="KW-1185">Reference proteome</keyword>
<proteinExistence type="predicted"/>
<accession>A0AAN9LLE2</accession>
<organism evidence="1 2">
    <name type="scientific">Canavalia gladiata</name>
    <name type="common">Sword bean</name>
    <name type="synonym">Dolichos gladiatus</name>
    <dbReference type="NCBI Taxonomy" id="3824"/>
    <lineage>
        <taxon>Eukaryota</taxon>
        <taxon>Viridiplantae</taxon>
        <taxon>Streptophyta</taxon>
        <taxon>Embryophyta</taxon>
        <taxon>Tracheophyta</taxon>
        <taxon>Spermatophyta</taxon>
        <taxon>Magnoliopsida</taxon>
        <taxon>eudicotyledons</taxon>
        <taxon>Gunneridae</taxon>
        <taxon>Pentapetalae</taxon>
        <taxon>rosids</taxon>
        <taxon>fabids</taxon>
        <taxon>Fabales</taxon>
        <taxon>Fabaceae</taxon>
        <taxon>Papilionoideae</taxon>
        <taxon>50 kb inversion clade</taxon>
        <taxon>NPAAA clade</taxon>
        <taxon>indigoferoid/millettioid clade</taxon>
        <taxon>Phaseoleae</taxon>
        <taxon>Canavalia</taxon>
    </lineage>
</organism>
<evidence type="ECO:0000313" key="2">
    <source>
        <dbReference type="Proteomes" id="UP001367508"/>
    </source>
</evidence>
<reference evidence="1 2" key="1">
    <citation type="submission" date="2024-01" db="EMBL/GenBank/DDBJ databases">
        <title>The genomes of 5 underutilized Papilionoideae crops provide insights into root nodulation and disease resistanc.</title>
        <authorList>
            <person name="Jiang F."/>
        </authorList>
    </citation>
    <scope>NUCLEOTIDE SEQUENCE [LARGE SCALE GENOMIC DNA]</scope>
    <source>
        <strain evidence="1">LVBAO_FW01</strain>
        <tissue evidence="1">Leaves</tissue>
    </source>
</reference>
<dbReference type="EMBL" id="JAYMYQ010000004">
    <property type="protein sequence ID" value="KAK7338215.1"/>
    <property type="molecule type" value="Genomic_DNA"/>
</dbReference>
<comment type="caution">
    <text evidence="1">The sequence shown here is derived from an EMBL/GenBank/DDBJ whole genome shotgun (WGS) entry which is preliminary data.</text>
</comment>
<sequence>MELIDRVQKLGRNYAIEDWPSERSPQKDLNLGYRLRQGLGLFYPNSHVSSGNSMNQTVHTHDQQAYGSRNIGSTADVVVSTGFWILRTSQFVVEALSTGLASTTATKSKTRGTESCVGPSEVNLGKATYNYALAEMQQNMPLLRSQNLGLHVATGPILGYFPTPEQSSTYHA</sequence>
<protein>
    <submittedName>
        <fullName evidence="1">Uncharacterized protein</fullName>
    </submittedName>
</protein>
<name>A0AAN9LLE2_CANGL</name>
<evidence type="ECO:0000313" key="1">
    <source>
        <dbReference type="EMBL" id="KAK7338215.1"/>
    </source>
</evidence>